<evidence type="ECO:0000256" key="1">
    <source>
        <dbReference type="ARBA" id="ARBA00004651"/>
    </source>
</evidence>
<dbReference type="InterPro" id="IPR002781">
    <property type="entry name" value="TM_pro_TauE-like"/>
</dbReference>
<feature type="transmembrane region" description="Helical" evidence="7">
    <location>
        <begin position="136"/>
        <end position="161"/>
    </location>
</feature>
<dbReference type="AlphaFoldDB" id="A0A6J7J1A9"/>
<name>A0A6J7J1A9_9ZZZZ</name>
<keyword evidence="5 7" id="KW-1133">Transmembrane helix</keyword>
<feature type="transmembrane region" description="Helical" evidence="7">
    <location>
        <begin position="96"/>
        <end position="115"/>
    </location>
</feature>
<sequence>MSISLILTLMLVGLLVGIAKTAIGGMGLVSAALLATILPAKESTGVLLILLLVGDLFAIGVYKKHVEWKVLRSLLWPVIVGVLVGVFFLAKVSDLSLKYTIGWIVLALVALFPISQRLQKKEIDLVVRYPRLLRNVLGSMSGFMSMIANSGGTPMTVYLLLRKNSVMNFLGNNAWFFFILNASKVPFTLALGILQFHSIHYIVPALPTVAIGALLGRRVISKVNIELFQKITLISAAAAGLNLILNN</sequence>
<dbReference type="PANTHER" id="PTHR30269">
    <property type="entry name" value="TRANSMEMBRANE PROTEIN YFCA"/>
    <property type="match status" value="1"/>
</dbReference>
<feature type="transmembrane region" description="Helical" evidence="7">
    <location>
        <begin position="74"/>
        <end position="90"/>
    </location>
</feature>
<comment type="subcellular location">
    <subcellularLocation>
        <location evidence="1">Cell membrane</location>
        <topology evidence="1">Multi-pass membrane protein</topology>
    </subcellularLocation>
</comment>
<keyword evidence="3" id="KW-1003">Cell membrane</keyword>
<evidence type="ECO:0000313" key="8">
    <source>
        <dbReference type="EMBL" id="CAB4936790.1"/>
    </source>
</evidence>
<protein>
    <submittedName>
        <fullName evidence="8">Unannotated protein</fullName>
    </submittedName>
</protein>
<evidence type="ECO:0000256" key="7">
    <source>
        <dbReference type="SAM" id="Phobius"/>
    </source>
</evidence>
<feature type="transmembrane region" description="Helical" evidence="7">
    <location>
        <begin position="173"/>
        <end position="194"/>
    </location>
</feature>
<evidence type="ECO:0000256" key="4">
    <source>
        <dbReference type="ARBA" id="ARBA00022692"/>
    </source>
</evidence>
<proteinExistence type="predicted"/>
<feature type="transmembrane region" description="Helical" evidence="7">
    <location>
        <begin position="44"/>
        <end position="62"/>
    </location>
</feature>
<gene>
    <name evidence="8" type="ORF">UFOPK3774_00387</name>
</gene>
<dbReference type="GO" id="GO:0005886">
    <property type="term" value="C:plasma membrane"/>
    <property type="evidence" value="ECO:0007669"/>
    <property type="project" value="UniProtKB-SubCell"/>
</dbReference>
<evidence type="ECO:0000256" key="6">
    <source>
        <dbReference type="ARBA" id="ARBA00023136"/>
    </source>
</evidence>
<dbReference type="EMBL" id="CAFBNG010000050">
    <property type="protein sequence ID" value="CAB4936790.1"/>
    <property type="molecule type" value="Genomic_DNA"/>
</dbReference>
<dbReference type="PANTHER" id="PTHR30269:SF23">
    <property type="entry name" value="MEMBRANE TRANSPORTER PROTEIN YDHB-RELATED"/>
    <property type="match status" value="1"/>
</dbReference>
<accession>A0A6J7J1A9</accession>
<evidence type="ECO:0000256" key="5">
    <source>
        <dbReference type="ARBA" id="ARBA00022989"/>
    </source>
</evidence>
<keyword evidence="6 7" id="KW-0472">Membrane</keyword>
<dbReference type="Pfam" id="PF01925">
    <property type="entry name" value="TauE"/>
    <property type="match status" value="1"/>
</dbReference>
<organism evidence="8">
    <name type="scientific">freshwater metagenome</name>
    <dbReference type="NCBI Taxonomy" id="449393"/>
    <lineage>
        <taxon>unclassified sequences</taxon>
        <taxon>metagenomes</taxon>
        <taxon>ecological metagenomes</taxon>
    </lineage>
</organism>
<keyword evidence="4 7" id="KW-0812">Transmembrane</keyword>
<dbReference type="InterPro" id="IPR052017">
    <property type="entry name" value="TSUP"/>
</dbReference>
<evidence type="ECO:0000256" key="2">
    <source>
        <dbReference type="ARBA" id="ARBA00022448"/>
    </source>
</evidence>
<reference evidence="8" key="1">
    <citation type="submission" date="2020-05" db="EMBL/GenBank/DDBJ databases">
        <authorList>
            <person name="Chiriac C."/>
            <person name="Salcher M."/>
            <person name="Ghai R."/>
            <person name="Kavagutti S V."/>
        </authorList>
    </citation>
    <scope>NUCLEOTIDE SEQUENCE</scope>
</reference>
<evidence type="ECO:0000256" key="3">
    <source>
        <dbReference type="ARBA" id="ARBA00022475"/>
    </source>
</evidence>
<keyword evidence="2" id="KW-0813">Transport</keyword>